<protein>
    <submittedName>
        <fullName evidence="14">Uncharacterized protein</fullName>
    </submittedName>
</protein>
<feature type="transmembrane region" description="Helical" evidence="11">
    <location>
        <begin position="37"/>
        <end position="57"/>
    </location>
</feature>
<dbReference type="FunFam" id="3.40.50.300:FF:000140">
    <property type="entry name" value="Lipid A export ATP-binding/permease protein MsbA"/>
    <property type="match status" value="1"/>
</dbReference>
<evidence type="ECO:0000256" key="9">
    <source>
        <dbReference type="ARBA" id="ARBA00022989"/>
    </source>
</evidence>
<dbReference type="GO" id="GO:0015421">
    <property type="term" value="F:ABC-type oligopeptide transporter activity"/>
    <property type="evidence" value="ECO:0007669"/>
    <property type="project" value="TreeGrafter"/>
</dbReference>
<keyword evidence="10 11" id="KW-0472">Membrane</keyword>
<feature type="domain" description="ABC transporter" evidence="12">
    <location>
        <begin position="360"/>
        <end position="599"/>
    </location>
</feature>
<dbReference type="SMART" id="SM00382">
    <property type="entry name" value="AAA"/>
    <property type="match status" value="1"/>
</dbReference>
<dbReference type="FunFam" id="1.20.1560.10:FF:000215">
    <property type="entry name" value="ABC transporter B family member 4"/>
    <property type="match status" value="1"/>
</dbReference>
<dbReference type="Gene3D" id="3.40.50.300">
    <property type="entry name" value="P-loop containing nucleotide triphosphate hydrolases"/>
    <property type="match status" value="1"/>
</dbReference>
<dbReference type="InterPro" id="IPR003593">
    <property type="entry name" value="AAA+_ATPase"/>
</dbReference>
<dbReference type="InterPro" id="IPR003439">
    <property type="entry name" value="ABC_transporter-like_ATP-bd"/>
</dbReference>
<dbReference type="Pfam" id="PF00664">
    <property type="entry name" value="ABC_membrane"/>
    <property type="match status" value="1"/>
</dbReference>
<keyword evidence="3" id="KW-0813">Transport</keyword>
<evidence type="ECO:0000256" key="2">
    <source>
        <dbReference type="ARBA" id="ARBA00006493"/>
    </source>
</evidence>
<dbReference type="SUPFAM" id="SSF90123">
    <property type="entry name" value="ABC transporter transmembrane region"/>
    <property type="match status" value="1"/>
</dbReference>
<keyword evidence="5" id="KW-0547">Nucleotide-binding</keyword>
<dbReference type="Gene3D" id="1.20.1560.10">
    <property type="entry name" value="ABC transporter type 1, transmembrane domain"/>
    <property type="match status" value="1"/>
</dbReference>
<dbReference type="PANTHER" id="PTHR43394:SF19">
    <property type="entry name" value="ABC TRANSPORTER B FAMILY"/>
    <property type="match status" value="1"/>
</dbReference>
<feature type="transmembrane region" description="Helical" evidence="11">
    <location>
        <begin position="85"/>
        <end position="110"/>
    </location>
</feature>
<dbReference type="GO" id="GO:0016887">
    <property type="term" value="F:ATP hydrolysis activity"/>
    <property type="evidence" value="ECO:0007669"/>
    <property type="project" value="InterPro"/>
</dbReference>
<dbReference type="PROSITE" id="PS50929">
    <property type="entry name" value="ABC_TM1F"/>
    <property type="match status" value="1"/>
</dbReference>
<gene>
    <name evidence="14" type="ORF">XAT740_LOCUS19603</name>
</gene>
<dbReference type="GO" id="GO:0012505">
    <property type="term" value="C:endomembrane system"/>
    <property type="evidence" value="ECO:0007669"/>
    <property type="project" value="UniProtKB-SubCell"/>
</dbReference>
<name>A0A814QVW9_ADIRI</name>
<proteinExistence type="inferred from homology"/>
<keyword evidence="6" id="KW-0067">ATP-binding</keyword>
<keyword evidence="7" id="KW-0571">Peptide transport</keyword>
<evidence type="ECO:0000256" key="4">
    <source>
        <dbReference type="ARBA" id="ARBA00022692"/>
    </source>
</evidence>
<dbReference type="PANTHER" id="PTHR43394">
    <property type="entry name" value="ATP-DEPENDENT PERMEASE MDL1, MITOCHONDRIAL"/>
    <property type="match status" value="1"/>
</dbReference>
<evidence type="ECO:0000256" key="3">
    <source>
        <dbReference type="ARBA" id="ARBA00022448"/>
    </source>
</evidence>
<dbReference type="InterPro" id="IPR036640">
    <property type="entry name" value="ABC1_TM_sf"/>
</dbReference>
<organism evidence="14 15">
    <name type="scientific">Adineta ricciae</name>
    <name type="common">Rotifer</name>
    <dbReference type="NCBI Taxonomy" id="249248"/>
    <lineage>
        <taxon>Eukaryota</taxon>
        <taxon>Metazoa</taxon>
        <taxon>Spiralia</taxon>
        <taxon>Gnathifera</taxon>
        <taxon>Rotifera</taxon>
        <taxon>Eurotatoria</taxon>
        <taxon>Bdelloidea</taxon>
        <taxon>Adinetida</taxon>
        <taxon>Adinetidae</taxon>
        <taxon>Adineta</taxon>
    </lineage>
</organism>
<keyword evidence="15" id="KW-1185">Reference proteome</keyword>
<dbReference type="PROSITE" id="PS00211">
    <property type="entry name" value="ABC_TRANSPORTER_1"/>
    <property type="match status" value="1"/>
</dbReference>
<evidence type="ECO:0000256" key="8">
    <source>
        <dbReference type="ARBA" id="ARBA00022967"/>
    </source>
</evidence>
<evidence type="ECO:0000259" key="12">
    <source>
        <dbReference type="PROSITE" id="PS50893"/>
    </source>
</evidence>
<dbReference type="AlphaFoldDB" id="A0A814QVW9"/>
<evidence type="ECO:0000256" key="11">
    <source>
        <dbReference type="SAM" id="Phobius"/>
    </source>
</evidence>
<evidence type="ECO:0000256" key="5">
    <source>
        <dbReference type="ARBA" id="ARBA00022741"/>
    </source>
</evidence>
<keyword evidence="7" id="KW-0653">Protein transport</keyword>
<keyword evidence="4 11" id="KW-0812">Transmembrane</keyword>
<comment type="similarity">
    <text evidence="2">Belongs to the ABC transporter superfamily. ABCB family. MHC peptide exporter (TC 3.A.1.209) subfamily.</text>
</comment>
<dbReference type="Proteomes" id="UP000663828">
    <property type="component" value="Unassembled WGS sequence"/>
</dbReference>
<accession>A0A814QVW9</accession>
<evidence type="ECO:0000313" key="15">
    <source>
        <dbReference type="Proteomes" id="UP000663828"/>
    </source>
</evidence>
<dbReference type="GO" id="GO:0016020">
    <property type="term" value="C:membrane"/>
    <property type="evidence" value="ECO:0007669"/>
    <property type="project" value="InterPro"/>
</dbReference>
<dbReference type="Pfam" id="PF00005">
    <property type="entry name" value="ABC_tran"/>
    <property type="match status" value="1"/>
</dbReference>
<dbReference type="EMBL" id="CAJNOR010001342">
    <property type="protein sequence ID" value="CAF1125256.1"/>
    <property type="molecule type" value="Genomic_DNA"/>
</dbReference>
<dbReference type="SUPFAM" id="SSF52540">
    <property type="entry name" value="P-loop containing nucleoside triphosphate hydrolases"/>
    <property type="match status" value="1"/>
</dbReference>
<evidence type="ECO:0000259" key="13">
    <source>
        <dbReference type="PROSITE" id="PS50929"/>
    </source>
</evidence>
<evidence type="ECO:0000256" key="7">
    <source>
        <dbReference type="ARBA" id="ARBA00022856"/>
    </source>
</evidence>
<dbReference type="InterPro" id="IPR011527">
    <property type="entry name" value="ABC1_TM_dom"/>
</dbReference>
<dbReference type="InterPro" id="IPR027417">
    <property type="entry name" value="P-loop_NTPase"/>
</dbReference>
<feature type="transmembrane region" description="Helical" evidence="11">
    <location>
        <begin position="184"/>
        <end position="202"/>
    </location>
</feature>
<dbReference type="InterPro" id="IPR039421">
    <property type="entry name" value="Type_1_exporter"/>
</dbReference>
<evidence type="ECO:0000256" key="1">
    <source>
        <dbReference type="ARBA" id="ARBA00004127"/>
    </source>
</evidence>
<reference evidence="14" key="1">
    <citation type="submission" date="2021-02" db="EMBL/GenBank/DDBJ databases">
        <authorList>
            <person name="Nowell W R."/>
        </authorList>
    </citation>
    <scope>NUCLEOTIDE SEQUENCE</scope>
</reference>
<dbReference type="PROSITE" id="PS50893">
    <property type="entry name" value="ABC_TRANSPORTER_2"/>
    <property type="match status" value="1"/>
</dbReference>
<evidence type="ECO:0000313" key="14">
    <source>
        <dbReference type="EMBL" id="CAF1125256.1"/>
    </source>
</evidence>
<dbReference type="InterPro" id="IPR017871">
    <property type="entry name" value="ABC_transporter-like_CS"/>
</dbReference>
<dbReference type="GO" id="GO:0005524">
    <property type="term" value="F:ATP binding"/>
    <property type="evidence" value="ECO:0007669"/>
    <property type="project" value="UniProtKB-KW"/>
</dbReference>
<evidence type="ECO:0000256" key="6">
    <source>
        <dbReference type="ARBA" id="ARBA00022840"/>
    </source>
</evidence>
<keyword evidence="9 11" id="KW-1133">Transmembrane helix</keyword>
<sequence length="608" mass="67960">MPAATYETIGETNPNPEIKHKQRRVLKRLFRYSRSDWPLITVGTVLLLGGALCKYYPEVFVPLYTGRLLSSVAFKDEWKVFKHNLIMFVIVNFTGGFLGGFRIGVFAICVSRLNIRLRTKLFQSYTRQEIGFFDTHESGKLLSRLNHDTQIMSSIVANNIAQCIGAIVKFVGTFIMMINLSLHLTIACLIGAPLILIVAKISGNAHRRVSEKVQDLSADASEIAEETIQTIRTVRSFGNESGELKRFADILKQSYKASLMQAALSAAQKWFVELAQLGMSVVMLYYGAQLVRNGDVKGPDLLAFVIYQLTLGAILSDISQIYTALMTAAGASQSVFDYLDRKPLQRPSGTLEPKEFRGEIEFNNVSLVYPARPNEVAVKNISFKIQPGQTCAFVGPSGSGKSTCVHLLERFYDPSSGTILIDGHEIQDYDHKYLHKKISMVGQEPILFNRTIKDNIAYGLETHDESAIINAAEQANAHGFITDLVNGYNTICGQRGGHLSGGQKQRVSIARAIVRKPTILLLDEATSALDPVNERLIQDALFYDKEKHELRTILISAHRLSTIERCDRIFVIHKGILVEQGTHEELMEIDNGLYRELVRRQQMDIDSV</sequence>
<comment type="subcellular location">
    <subcellularLocation>
        <location evidence="1">Endomembrane system</location>
        <topology evidence="1">Multi-pass membrane protein</topology>
    </subcellularLocation>
</comment>
<keyword evidence="8" id="KW-1278">Translocase</keyword>
<feature type="domain" description="ABC transmembrane type-1" evidence="13">
    <location>
        <begin position="58"/>
        <end position="327"/>
    </location>
</feature>
<comment type="caution">
    <text evidence="14">The sequence shown here is derived from an EMBL/GenBank/DDBJ whole genome shotgun (WGS) entry which is preliminary data.</text>
</comment>
<evidence type="ECO:0000256" key="10">
    <source>
        <dbReference type="ARBA" id="ARBA00023136"/>
    </source>
</evidence>